<keyword evidence="9" id="KW-0406">Ion transport</keyword>
<dbReference type="GO" id="GO:0042802">
    <property type="term" value="F:identical protein binding"/>
    <property type="evidence" value="ECO:0007669"/>
    <property type="project" value="InterPro"/>
</dbReference>
<organism evidence="14 15">
    <name type="scientific">Tetranychus urticae</name>
    <name type="common">Two-spotted spider mite</name>
    <dbReference type="NCBI Taxonomy" id="32264"/>
    <lineage>
        <taxon>Eukaryota</taxon>
        <taxon>Metazoa</taxon>
        <taxon>Ecdysozoa</taxon>
        <taxon>Arthropoda</taxon>
        <taxon>Chelicerata</taxon>
        <taxon>Arachnida</taxon>
        <taxon>Acari</taxon>
        <taxon>Acariformes</taxon>
        <taxon>Trombidiformes</taxon>
        <taxon>Prostigmata</taxon>
        <taxon>Eleutherengona</taxon>
        <taxon>Raphignathae</taxon>
        <taxon>Tetranychoidea</taxon>
        <taxon>Tetranychidae</taxon>
        <taxon>Tetranychus</taxon>
    </lineage>
</organism>
<protein>
    <recommendedName>
        <fullName evidence="16">Trimeric intracellular cation channel type B</fullName>
    </recommendedName>
</protein>
<dbReference type="Pfam" id="PF05197">
    <property type="entry name" value="TRIC"/>
    <property type="match status" value="1"/>
</dbReference>
<dbReference type="EMBL" id="CAEY01000211">
    <property type="status" value="NOT_ANNOTATED_CDS"/>
    <property type="molecule type" value="Genomic_DNA"/>
</dbReference>
<sequence length="322" mass="36237">MTINTYWSASSFSSGLRSHLLESNYHFDIVPMDRGPLMEVANHLIKLNMYPYFEGVHGLLTALYIRQELGPTAHKFSRRHPFSCWASTMLSFFSGSLLANFFLAEPLTDVFKSSQTVVLATLTWYIVFYSPFDIVCKLISLRPCYILLDCAREILRAKVVYTGVTHTARIYPGNYAIIIFIGALRASGGCFLRPLDRLFRGIWTPNIIEMLNPSYPTKTALLASAIFTVNKQSDWINISTPLVYLAVVSLLIYLKFSSLTFGFYDPFRPVENLICSLLFGNAFETLEHAHTKSTKNETDKTKSGVGGGSGDKMKRGDAKKKE</sequence>
<keyword evidence="10 13" id="KW-0472">Membrane</keyword>
<feature type="transmembrane region" description="Helical" evidence="13">
    <location>
        <begin position="115"/>
        <end position="132"/>
    </location>
</feature>
<accession>T1KLJ9</accession>
<feature type="region of interest" description="Disordered" evidence="12">
    <location>
        <begin position="290"/>
        <end position="322"/>
    </location>
</feature>
<keyword evidence="4" id="KW-0633">Potassium transport</keyword>
<feature type="transmembrane region" description="Helical" evidence="13">
    <location>
        <begin position="242"/>
        <end position="264"/>
    </location>
</feature>
<evidence type="ECO:0000256" key="5">
    <source>
        <dbReference type="ARBA" id="ARBA00022692"/>
    </source>
</evidence>
<evidence type="ECO:0000256" key="6">
    <source>
        <dbReference type="ARBA" id="ARBA00022826"/>
    </source>
</evidence>
<evidence type="ECO:0000256" key="12">
    <source>
        <dbReference type="SAM" id="MobiDB-lite"/>
    </source>
</evidence>
<keyword evidence="6" id="KW-0631">Potassium channel</keyword>
<dbReference type="EnsemblMetazoa" id="tetur14g02700.1">
    <property type="protein sequence ID" value="tetur14g02700.1"/>
    <property type="gene ID" value="tetur14g02700"/>
</dbReference>
<dbReference type="GO" id="GO:0005267">
    <property type="term" value="F:potassium channel activity"/>
    <property type="evidence" value="ECO:0007669"/>
    <property type="project" value="UniProtKB-KW"/>
</dbReference>
<evidence type="ECO:0008006" key="16">
    <source>
        <dbReference type="Google" id="ProtNLM"/>
    </source>
</evidence>
<dbReference type="PANTHER" id="PTHR12454:SF11">
    <property type="entry name" value="GH25683P"/>
    <property type="match status" value="1"/>
</dbReference>
<dbReference type="KEGG" id="tut:107365332"/>
<evidence type="ECO:0000256" key="4">
    <source>
        <dbReference type="ARBA" id="ARBA00022538"/>
    </source>
</evidence>
<evidence type="ECO:0000256" key="13">
    <source>
        <dbReference type="SAM" id="Phobius"/>
    </source>
</evidence>
<evidence type="ECO:0000256" key="3">
    <source>
        <dbReference type="ARBA" id="ARBA00022448"/>
    </source>
</evidence>
<reference evidence="14" key="2">
    <citation type="submission" date="2015-06" db="UniProtKB">
        <authorList>
            <consortium name="EnsemblMetazoa"/>
        </authorList>
    </citation>
    <scope>IDENTIFICATION</scope>
</reference>
<keyword evidence="3" id="KW-0813">Transport</keyword>
<evidence type="ECO:0000256" key="7">
    <source>
        <dbReference type="ARBA" id="ARBA00022958"/>
    </source>
</evidence>
<evidence type="ECO:0000256" key="1">
    <source>
        <dbReference type="ARBA" id="ARBA00004127"/>
    </source>
</evidence>
<dbReference type="InterPro" id="IPR007866">
    <property type="entry name" value="TRIC_channel"/>
</dbReference>
<dbReference type="Proteomes" id="UP000015104">
    <property type="component" value="Unassembled WGS sequence"/>
</dbReference>
<evidence type="ECO:0000256" key="9">
    <source>
        <dbReference type="ARBA" id="ARBA00023065"/>
    </source>
</evidence>
<keyword evidence="11" id="KW-0407">Ion channel</keyword>
<keyword evidence="7" id="KW-0630">Potassium</keyword>
<proteinExistence type="inferred from homology"/>
<dbReference type="HOGENOM" id="CLU_076376_0_0_1"/>
<evidence type="ECO:0000256" key="10">
    <source>
        <dbReference type="ARBA" id="ARBA00023136"/>
    </source>
</evidence>
<evidence type="ECO:0000256" key="2">
    <source>
        <dbReference type="ARBA" id="ARBA00005766"/>
    </source>
</evidence>
<name>T1KLJ9_TETUR</name>
<evidence type="ECO:0000313" key="14">
    <source>
        <dbReference type="EnsemblMetazoa" id="tetur14g02700.1"/>
    </source>
</evidence>
<feature type="transmembrane region" description="Helical" evidence="13">
    <location>
        <begin position="82"/>
        <end position="103"/>
    </location>
</feature>
<keyword evidence="8 13" id="KW-1133">Transmembrane helix</keyword>
<dbReference type="GO" id="GO:0016020">
    <property type="term" value="C:membrane"/>
    <property type="evidence" value="ECO:0007669"/>
    <property type="project" value="InterPro"/>
</dbReference>
<dbReference type="GO" id="GO:0012505">
    <property type="term" value="C:endomembrane system"/>
    <property type="evidence" value="ECO:0007669"/>
    <property type="project" value="UniProtKB-SubCell"/>
</dbReference>
<evidence type="ECO:0000313" key="15">
    <source>
        <dbReference type="Proteomes" id="UP000015104"/>
    </source>
</evidence>
<comment type="subcellular location">
    <subcellularLocation>
        <location evidence="1">Endomembrane system</location>
        <topology evidence="1">Multi-pass membrane protein</topology>
    </subcellularLocation>
</comment>
<dbReference type="OrthoDB" id="195817at2759"/>
<comment type="similarity">
    <text evidence="2">Belongs to the TMEM38 family.</text>
</comment>
<feature type="compositionally biased region" description="Basic and acidic residues" evidence="12">
    <location>
        <begin position="290"/>
        <end position="302"/>
    </location>
</feature>
<dbReference type="eggNOG" id="KOG3944">
    <property type="taxonomic scope" value="Eukaryota"/>
</dbReference>
<gene>
    <name evidence="14" type="primary">107365332</name>
</gene>
<evidence type="ECO:0000256" key="8">
    <source>
        <dbReference type="ARBA" id="ARBA00022989"/>
    </source>
</evidence>
<keyword evidence="5 13" id="KW-0812">Transmembrane</keyword>
<keyword evidence="15" id="KW-1185">Reference proteome</keyword>
<dbReference type="AlphaFoldDB" id="T1KLJ9"/>
<evidence type="ECO:0000256" key="11">
    <source>
        <dbReference type="ARBA" id="ARBA00023303"/>
    </source>
</evidence>
<feature type="compositionally biased region" description="Basic and acidic residues" evidence="12">
    <location>
        <begin position="311"/>
        <end position="322"/>
    </location>
</feature>
<reference evidence="15" key="1">
    <citation type="submission" date="2011-08" db="EMBL/GenBank/DDBJ databases">
        <authorList>
            <person name="Rombauts S."/>
        </authorList>
    </citation>
    <scope>NUCLEOTIDE SEQUENCE</scope>
    <source>
        <strain evidence="15">London</strain>
    </source>
</reference>
<dbReference type="PANTHER" id="PTHR12454">
    <property type="entry name" value="TRIMERIC INTRACELLULAR CATION CHANNEL"/>
    <property type="match status" value="1"/>
</dbReference>
<dbReference type="OMA" id="SCWASTM"/>